<evidence type="ECO:0000256" key="2">
    <source>
        <dbReference type="ARBA" id="ARBA00011187"/>
    </source>
</evidence>
<comment type="caution">
    <text evidence="4">The sequence shown here is derived from an EMBL/GenBank/DDBJ whole genome shotgun (WGS) entry which is preliminary data.</text>
</comment>
<dbReference type="InterPro" id="IPR036322">
    <property type="entry name" value="WD40_repeat_dom_sf"/>
</dbReference>
<comment type="subunit">
    <text evidence="2">Component of the pre-66S ribosomal particle.</text>
</comment>
<proteinExistence type="inferred from homology"/>
<dbReference type="Gene3D" id="2.130.10.10">
    <property type="entry name" value="YVTN repeat-like/Quinoprotein amine dehydrogenase"/>
    <property type="match status" value="1"/>
</dbReference>
<dbReference type="GO" id="GO:0005730">
    <property type="term" value="C:nucleolus"/>
    <property type="evidence" value="ECO:0007669"/>
    <property type="project" value="InterPro"/>
</dbReference>
<feature type="non-terminal residue" evidence="4">
    <location>
        <position position="1"/>
    </location>
</feature>
<evidence type="ECO:0000313" key="5">
    <source>
        <dbReference type="Proteomes" id="UP000789342"/>
    </source>
</evidence>
<dbReference type="Proteomes" id="UP000789342">
    <property type="component" value="Unassembled WGS sequence"/>
</dbReference>
<gene>
    <name evidence="4" type="ORF">AMORRO_LOCUS14822</name>
</gene>
<evidence type="ECO:0000313" key="4">
    <source>
        <dbReference type="EMBL" id="CAG8742727.1"/>
    </source>
</evidence>
<dbReference type="PANTHER" id="PTHR16038">
    <property type="entry name" value="NOP SEVEN ASSOCIATED PROTEIN 1"/>
    <property type="match status" value="1"/>
</dbReference>
<dbReference type="OrthoDB" id="18388at2759"/>
<dbReference type="AlphaFoldDB" id="A0A9N9IMJ5"/>
<dbReference type="GO" id="GO:0030687">
    <property type="term" value="C:preribosome, large subunit precursor"/>
    <property type="evidence" value="ECO:0007669"/>
    <property type="project" value="TreeGrafter"/>
</dbReference>
<keyword evidence="5" id="KW-1185">Reference proteome</keyword>
<dbReference type="EMBL" id="CAJVPV010031371">
    <property type="protein sequence ID" value="CAG8742727.1"/>
    <property type="molecule type" value="Genomic_DNA"/>
</dbReference>
<organism evidence="4 5">
    <name type="scientific">Acaulospora morrowiae</name>
    <dbReference type="NCBI Taxonomy" id="94023"/>
    <lineage>
        <taxon>Eukaryota</taxon>
        <taxon>Fungi</taxon>
        <taxon>Fungi incertae sedis</taxon>
        <taxon>Mucoromycota</taxon>
        <taxon>Glomeromycotina</taxon>
        <taxon>Glomeromycetes</taxon>
        <taxon>Diversisporales</taxon>
        <taxon>Acaulosporaceae</taxon>
        <taxon>Acaulospora</taxon>
    </lineage>
</organism>
<name>A0A9N9IMJ5_9GLOM</name>
<dbReference type="InterPro" id="IPR015943">
    <property type="entry name" value="WD40/YVTN_repeat-like_dom_sf"/>
</dbReference>
<evidence type="ECO:0000256" key="1">
    <source>
        <dbReference type="ARBA" id="ARBA00007861"/>
    </source>
</evidence>
<protein>
    <recommendedName>
        <fullName evidence="3">Ribosome biogenesis protein NSA1</fullName>
    </recommendedName>
</protein>
<dbReference type="GO" id="GO:0042273">
    <property type="term" value="P:ribosomal large subunit biogenesis"/>
    <property type="evidence" value="ECO:0007669"/>
    <property type="project" value="InterPro"/>
</dbReference>
<comment type="similarity">
    <text evidence="1">Belongs to the NSA1 family.</text>
</comment>
<dbReference type="PANTHER" id="PTHR16038:SF4">
    <property type="entry name" value="WD REPEAT-CONTAINING PROTEIN 74"/>
    <property type="match status" value="1"/>
</dbReference>
<evidence type="ECO:0000256" key="3">
    <source>
        <dbReference type="ARBA" id="ARBA00014234"/>
    </source>
</evidence>
<sequence length="184" mass="20643">MKFFTGDETGLIKEILIPRKSQQKEASPPITKTWGKIDRNNEVQLIHQADILGEKNQIIVARKNGVIEVLDPKQDGKVRKNFTEKLMGGDAKNDTRFVGLFAYDNTLVTCVDKGIVRYHNIAEDDSSSTNKTITITPDLCRLRVHPKENNIFACGGKERELSVWDVNACNETVTVAKNKKETGL</sequence>
<dbReference type="InterPro" id="IPR037379">
    <property type="entry name" value="WDR74/Nsa1"/>
</dbReference>
<accession>A0A9N9IMJ5</accession>
<dbReference type="SUPFAM" id="SSF50978">
    <property type="entry name" value="WD40 repeat-like"/>
    <property type="match status" value="1"/>
</dbReference>
<reference evidence="4" key="1">
    <citation type="submission" date="2021-06" db="EMBL/GenBank/DDBJ databases">
        <authorList>
            <person name="Kallberg Y."/>
            <person name="Tangrot J."/>
            <person name="Rosling A."/>
        </authorList>
    </citation>
    <scope>NUCLEOTIDE SEQUENCE</scope>
    <source>
        <strain evidence="4">CL551</strain>
    </source>
</reference>